<dbReference type="RefSeq" id="WP_133429830.1">
    <property type="nucleotide sequence ID" value="NZ_BMCC01000003.1"/>
</dbReference>
<name>A0A4R6BJK5_9STAP</name>
<dbReference type="OrthoDB" id="651110at1385"/>
<keyword evidence="2" id="KW-1185">Reference proteome</keyword>
<accession>A0A4R6BJK5</accession>
<evidence type="ECO:0000313" key="2">
    <source>
        <dbReference type="Proteomes" id="UP000295328"/>
    </source>
</evidence>
<organism evidence="1 2">
    <name type="scientific">Macrococcus hajekii</name>
    <dbReference type="NCBI Taxonomy" id="198482"/>
    <lineage>
        <taxon>Bacteria</taxon>
        <taxon>Bacillati</taxon>
        <taxon>Bacillota</taxon>
        <taxon>Bacilli</taxon>
        <taxon>Bacillales</taxon>
        <taxon>Staphylococcaceae</taxon>
        <taxon>Macrococcus</taxon>
    </lineage>
</organism>
<protein>
    <submittedName>
        <fullName evidence="1">Uncharacterized protein</fullName>
    </submittedName>
</protein>
<reference evidence="1 2" key="1">
    <citation type="submission" date="2019-01" db="EMBL/GenBank/DDBJ databases">
        <title>Draft genome sequences of the type strains of six Macrococcus species.</title>
        <authorList>
            <person name="Mazhar S."/>
            <person name="Altermann E."/>
            <person name="Hill C."/>
            <person name="Mcauliffe O."/>
        </authorList>
    </citation>
    <scope>NUCLEOTIDE SEQUENCE [LARGE SCALE GENOMIC DNA]</scope>
    <source>
        <strain evidence="1 2">CCM4809</strain>
    </source>
</reference>
<dbReference type="AlphaFoldDB" id="A0A4R6BJK5"/>
<gene>
    <name evidence="1" type="ORF">ERX37_06270</name>
</gene>
<proteinExistence type="predicted"/>
<dbReference type="Proteomes" id="UP000295328">
    <property type="component" value="Unassembled WGS sequence"/>
</dbReference>
<comment type="caution">
    <text evidence="1">The sequence shown here is derived from an EMBL/GenBank/DDBJ whole genome shotgun (WGS) entry which is preliminary data.</text>
</comment>
<sequence length="61" mass="6878">MAKKEMKTMAYGSSALRLQTKQGILFNTGVELIAVLDTETGEVTFKISDEDLQKVREQEKK</sequence>
<dbReference type="EMBL" id="SCWE01000002">
    <property type="protein sequence ID" value="TDM01810.1"/>
    <property type="molecule type" value="Genomic_DNA"/>
</dbReference>
<evidence type="ECO:0000313" key="1">
    <source>
        <dbReference type="EMBL" id="TDM01810.1"/>
    </source>
</evidence>